<feature type="region of interest" description="Disordered" evidence="1">
    <location>
        <begin position="60"/>
        <end position="104"/>
    </location>
</feature>
<gene>
    <name evidence="2" type="ORF">Y981_09150</name>
</gene>
<sequence>MAFVAFVSAERQIQWVSSFRSFLPDDPFQAVLSRFRPESLSRREFACFFVRPSCPSFAPITHNRSGPPGGKLRRTIPFRKGWPMQKSDRSRNRCLPFRAAGGGA</sequence>
<keyword evidence="3" id="KW-1185">Reference proteome</keyword>
<dbReference type="EMBL" id="CP007243">
    <property type="protein sequence ID" value="AIA31860.1"/>
    <property type="molecule type" value="Genomic_DNA"/>
</dbReference>
<organism evidence="2 3">
    <name type="scientific">Leptospirillum ferriphilum YSK</name>
    <dbReference type="NCBI Taxonomy" id="1441628"/>
    <lineage>
        <taxon>Bacteria</taxon>
        <taxon>Pseudomonadati</taxon>
        <taxon>Nitrospirota</taxon>
        <taxon>Nitrospiria</taxon>
        <taxon>Nitrospirales</taxon>
        <taxon>Nitrospiraceae</taxon>
        <taxon>Leptospirillum</taxon>
    </lineage>
</organism>
<dbReference type="HOGENOM" id="CLU_2246669_0_0_0"/>
<reference evidence="3" key="1">
    <citation type="submission" date="2014-02" db="EMBL/GenBank/DDBJ databases">
        <title>Complete genome sequence and comparative genomic analysis of the nitrogen-fixing bacterium Leptospirillum ferriphilum YSK.</title>
        <authorList>
            <person name="Guo X."/>
            <person name="Yin H."/>
            <person name="Liang Y."/>
            <person name="Hu Q."/>
            <person name="Ma L."/>
            <person name="Xiao Y."/>
            <person name="Zhang X."/>
            <person name="Qiu G."/>
            <person name="Liu X."/>
        </authorList>
    </citation>
    <scope>NUCLEOTIDE SEQUENCE [LARGE SCALE GENOMIC DNA]</scope>
    <source>
        <strain evidence="3">YSK</strain>
    </source>
</reference>
<name>A0A059XXM9_9BACT</name>
<dbReference type="KEGG" id="lfp:Y981_09150"/>
<evidence type="ECO:0000313" key="2">
    <source>
        <dbReference type="EMBL" id="AIA31860.1"/>
    </source>
</evidence>
<dbReference type="AlphaFoldDB" id="A0A059XXM9"/>
<dbReference type="Proteomes" id="UP000027059">
    <property type="component" value="Chromosome"/>
</dbReference>
<evidence type="ECO:0000313" key="3">
    <source>
        <dbReference type="Proteomes" id="UP000027059"/>
    </source>
</evidence>
<reference evidence="2 3" key="2">
    <citation type="journal article" date="2015" name="Biomed. Res. Int.">
        <title>Effects of Arsenite Resistance on the Growth and Functional Gene Expression of Leptospirillum ferriphilum and Acidithiobacillus thiooxidans in Pure Culture and Coculture.</title>
        <authorList>
            <person name="Jiang H."/>
            <person name="Liang Y."/>
            <person name="Yin H."/>
            <person name="Xiao Y."/>
            <person name="Guo X."/>
            <person name="Xu Y."/>
            <person name="Hu Q."/>
            <person name="Liu H."/>
            <person name="Liu X."/>
        </authorList>
    </citation>
    <scope>NUCLEOTIDE SEQUENCE [LARGE SCALE GENOMIC DNA]</scope>
    <source>
        <strain evidence="2 3">YSK</strain>
    </source>
</reference>
<accession>A0A059XXM9</accession>
<proteinExistence type="predicted"/>
<protein>
    <submittedName>
        <fullName evidence="2">Uncharacterized protein</fullName>
    </submittedName>
</protein>
<evidence type="ECO:0000256" key="1">
    <source>
        <dbReference type="SAM" id="MobiDB-lite"/>
    </source>
</evidence>